<accession>A0A401V1B3</accession>
<dbReference type="Pfam" id="PF19527">
    <property type="entry name" value="DUF6055"/>
    <property type="match status" value="1"/>
</dbReference>
<protein>
    <recommendedName>
        <fullName evidence="4">CBM2 domain-containing protein</fullName>
    </recommendedName>
</protein>
<dbReference type="SUPFAM" id="SSF51161">
    <property type="entry name" value="Trimeric LpxA-like enzymes"/>
    <property type="match status" value="1"/>
</dbReference>
<dbReference type="InterPro" id="IPR011004">
    <property type="entry name" value="Trimer_LpxA-like_sf"/>
</dbReference>
<dbReference type="InterPro" id="IPR012291">
    <property type="entry name" value="CBM2_carb-bd_dom_sf"/>
</dbReference>
<sequence length="770" mass="78143">MARIRRAAVVAALVVPVLVAGGVVAVALSHADDTAPVVVPDGWDQAWEDGHVRQGESVVLAWGDLPGADPTHATLDLRFDPARTVAALDALYDTTVDELAVAAPDGAIAESKVVVVVDGTWTQGPGSGREQPVPAAHGGLSAQTRTVSGAVESGVGLVRATVPALAGGGGSDAPAPSWDLARGFAEMVLDFARSESPDGGVAGDSAGTFAAASAAYLATVSAADGIGDPADLVRSPSLPWSSARLGDGGWLLLQYLAERDDDRVVSRIWRGGDGTRTALEAYRGVAGLTQSALNRRVAEYAMRTVAWDLGPSRELADAVAALDPVLLAGRTTPVEAVADDPGHYRVPDAFAPSDYGYNVVRLQPEPGARTVHVRLRGNSAAPDAGWSVGFVALGGESPRYSPVTEGDDAELQFSLRDGEGEVYLVVTGTPAQPHVVDSASGFGDVPRYPYELRLAGATVVDEATQPAAAGGHRHPNGGGWVDDAARVDATAWVGPHAVVRGDARVTGAARVEGRAWIESGAVVGGDAVVKDMAVVRSSARLSGSVVVGGDAVVGFTCDAGGYVAYEPARACDGQQPHADVNAVPTPLPADALTFSDPQLAPAQPPVTATPEPGTSPAPQPTPQATRPPTAPPSGAGGAGTPSTPPANGGGTNGGVAPPEPVTAGGCTATYRVTTTWESEGRAWYQAELVVTAGSAGVSGWAVSWTLPAGKNVTAVWNAQLGTSGSSVTAENMSYNGTLRAGETATFGLQGTAPTPDVARAVHDVGCAQTR</sequence>
<keyword evidence="1" id="KW-0378">Hydrolase</keyword>
<dbReference type="GO" id="GO:0030247">
    <property type="term" value="F:polysaccharide binding"/>
    <property type="evidence" value="ECO:0007669"/>
    <property type="project" value="UniProtKB-UniRule"/>
</dbReference>
<dbReference type="Pfam" id="PF00553">
    <property type="entry name" value="CBM_2"/>
    <property type="match status" value="1"/>
</dbReference>
<dbReference type="SMART" id="SM00637">
    <property type="entry name" value="CBD_II"/>
    <property type="match status" value="1"/>
</dbReference>
<gene>
    <name evidence="5" type="ORF">CTKZ_22630</name>
</gene>
<dbReference type="Gene3D" id="2.60.40.290">
    <property type="match status" value="1"/>
</dbReference>
<dbReference type="InterPro" id="IPR045690">
    <property type="entry name" value="DUF6055"/>
</dbReference>
<dbReference type="RefSeq" id="WP_124343207.1">
    <property type="nucleotide sequence ID" value="NZ_BHYL01000186.1"/>
</dbReference>
<dbReference type="AlphaFoldDB" id="A0A401V1B3"/>
<evidence type="ECO:0000313" key="5">
    <source>
        <dbReference type="EMBL" id="GCD20701.1"/>
    </source>
</evidence>
<keyword evidence="6" id="KW-1185">Reference proteome</keyword>
<evidence type="ECO:0000256" key="1">
    <source>
        <dbReference type="ARBA" id="ARBA00022801"/>
    </source>
</evidence>
<feature type="region of interest" description="Disordered" evidence="3">
    <location>
        <begin position="573"/>
        <end position="662"/>
    </location>
</feature>
<dbReference type="Gene3D" id="2.160.10.10">
    <property type="entry name" value="Hexapeptide repeat proteins"/>
    <property type="match status" value="1"/>
</dbReference>
<keyword evidence="2" id="KW-0326">Glycosidase</keyword>
<evidence type="ECO:0000259" key="4">
    <source>
        <dbReference type="PROSITE" id="PS51173"/>
    </source>
</evidence>
<dbReference type="Proteomes" id="UP000288246">
    <property type="component" value="Unassembled WGS sequence"/>
</dbReference>
<evidence type="ECO:0000256" key="2">
    <source>
        <dbReference type="ARBA" id="ARBA00023295"/>
    </source>
</evidence>
<dbReference type="InterPro" id="IPR001919">
    <property type="entry name" value="CBD2"/>
</dbReference>
<dbReference type="GO" id="GO:0004553">
    <property type="term" value="F:hydrolase activity, hydrolyzing O-glycosyl compounds"/>
    <property type="evidence" value="ECO:0007669"/>
    <property type="project" value="InterPro"/>
</dbReference>
<name>A0A401V1B3_9CELL</name>
<dbReference type="GO" id="GO:0005975">
    <property type="term" value="P:carbohydrate metabolic process"/>
    <property type="evidence" value="ECO:0007669"/>
    <property type="project" value="InterPro"/>
</dbReference>
<dbReference type="PROSITE" id="PS51173">
    <property type="entry name" value="CBM2"/>
    <property type="match status" value="1"/>
</dbReference>
<evidence type="ECO:0000256" key="3">
    <source>
        <dbReference type="SAM" id="MobiDB-lite"/>
    </source>
</evidence>
<evidence type="ECO:0000313" key="6">
    <source>
        <dbReference type="Proteomes" id="UP000288246"/>
    </source>
</evidence>
<reference evidence="5 6" key="1">
    <citation type="submission" date="2018-11" db="EMBL/GenBank/DDBJ databases">
        <title>Draft genome sequence of Cellulomonas takizawaensis strain TKZ-21.</title>
        <authorList>
            <person name="Yamamura H."/>
            <person name="Hayashi T."/>
            <person name="Hamada M."/>
            <person name="Serisawa Y."/>
            <person name="Matsuyama K."/>
            <person name="Nakagawa Y."/>
            <person name="Otoguro M."/>
            <person name="Yanagida F."/>
            <person name="Hayakawa M."/>
        </authorList>
    </citation>
    <scope>NUCLEOTIDE SEQUENCE [LARGE SCALE GENOMIC DNA]</scope>
    <source>
        <strain evidence="5 6">TKZ-21</strain>
    </source>
</reference>
<dbReference type="OrthoDB" id="9802005at2"/>
<comment type="caution">
    <text evidence="5">The sequence shown here is derived from an EMBL/GenBank/DDBJ whole genome shotgun (WGS) entry which is preliminary data.</text>
</comment>
<dbReference type="InterPro" id="IPR008965">
    <property type="entry name" value="CBM2/CBM3_carb-bd_dom_sf"/>
</dbReference>
<feature type="domain" description="CBM2" evidence="4">
    <location>
        <begin position="659"/>
        <end position="769"/>
    </location>
</feature>
<dbReference type="SUPFAM" id="SSF49384">
    <property type="entry name" value="Carbohydrate-binding domain"/>
    <property type="match status" value="1"/>
</dbReference>
<organism evidence="5 6">
    <name type="scientific">Cellulomonas algicola</name>
    <dbReference type="NCBI Taxonomy" id="2071633"/>
    <lineage>
        <taxon>Bacteria</taxon>
        <taxon>Bacillati</taxon>
        <taxon>Actinomycetota</taxon>
        <taxon>Actinomycetes</taxon>
        <taxon>Micrococcales</taxon>
        <taxon>Cellulomonadaceae</taxon>
        <taxon>Cellulomonas</taxon>
    </lineage>
</organism>
<dbReference type="EMBL" id="BHYL01000186">
    <property type="protein sequence ID" value="GCD20701.1"/>
    <property type="molecule type" value="Genomic_DNA"/>
</dbReference>
<proteinExistence type="predicted"/>